<accession>A0A371NYQ8</accession>
<gene>
    <name evidence="2" type="ORF">DX116_18315</name>
</gene>
<keyword evidence="1" id="KW-1133">Transmembrane helix</keyword>
<proteinExistence type="predicted"/>
<feature type="transmembrane region" description="Helical" evidence="1">
    <location>
        <begin position="60"/>
        <end position="81"/>
    </location>
</feature>
<sequence>MANAKPDDLVDEIDEIRDRLADTVDALIDRTNPKNIARRSLADLKARFVDETGSPRLETIGPLVGGAIVVIAGIVVVRRLLR</sequence>
<dbReference type="Pfam" id="PF12277">
    <property type="entry name" value="DUF3618"/>
    <property type="match status" value="1"/>
</dbReference>
<protein>
    <submittedName>
        <fullName evidence="2">DUF3618 domain-containing protein</fullName>
    </submittedName>
</protein>
<organism evidence="2 3">
    <name type="scientific">Aeromicrobium endophyticum</name>
    <dbReference type="NCBI Taxonomy" id="2292704"/>
    <lineage>
        <taxon>Bacteria</taxon>
        <taxon>Bacillati</taxon>
        <taxon>Actinomycetota</taxon>
        <taxon>Actinomycetes</taxon>
        <taxon>Propionibacteriales</taxon>
        <taxon>Nocardioidaceae</taxon>
        <taxon>Aeromicrobium</taxon>
    </lineage>
</organism>
<evidence type="ECO:0000313" key="2">
    <source>
        <dbReference type="EMBL" id="REK68825.1"/>
    </source>
</evidence>
<dbReference type="OrthoDB" id="5149496at2"/>
<keyword evidence="1" id="KW-0812">Transmembrane</keyword>
<evidence type="ECO:0000256" key="1">
    <source>
        <dbReference type="SAM" id="Phobius"/>
    </source>
</evidence>
<keyword evidence="1" id="KW-0472">Membrane</keyword>
<dbReference type="AlphaFoldDB" id="A0A371NYQ8"/>
<dbReference type="RefSeq" id="WP_119705750.1">
    <property type="nucleotide sequence ID" value="NZ_JBHSOI010000001.1"/>
</dbReference>
<name>A0A371NYQ8_9ACTN</name>
<dbReference type="Proteomes" id="UP000265581">
    <property type="component" value="Unassembled WGS sequence"/>
</dbReference>
<evidence type="ECO:0000313" key="3">
    <source>
        <dbReference type="Proteomes" id="UP000265581"/>
    </source>
</evidence>
<comment type="caution">
    <text evidence="2">The sequence shown here is derived from an EMBL/GenBank/DDBJ whole genome shotgun (WGS) entry which is preliminary data.</text>
</comment>
<keyword evidence="3" id="KW-1185">Reference proteome</keyword>
<dbReference type="InterPro" id="IPR022062">
    <property type="entry name" value="DUF3618"/>
</dbReference>
<dbReference type="EMBL" id="QUBR01000003">
    <property type="protein sequence ID" value="REK68825.1"/>
    <property type="molecule type" value="Genomic_DNA"/>
</dbReference>
<reference evidence="2 3" key="1">
    <citation type="submission" date="2018-08" db="EMBL/GenBank/DDBJ databases">
        <title>Aeromicrobium sp. M2KJ-4, whole genome shotgun sequence.</title>
        <authorList>
            <person name="Tuo L."/>
        </authorList>
    </citation>
    <scope>NUCLEOTIDE SEQUENCE [LARGE SCALE GENOMIC DNA]</scope>
    <source>
        <strain evidence="2 3">M2KJ-4</strain>
    </source>
</reference>